<dbReference type="EMBL" id="CABPSR010000019">
    <property type="protein sequence ID" value="VVE84607.1"/>
    <property type="molecule type" value="Genomic_DNA"/>
</dbReference>
<sequence length="139" mass="15525">MVKCTAFGVDIAKNVFQVHYVDQETGEIVNKPIKRAKLLEFFANPAPCLIGMEACGGAHHWARQLVKMGHGVKLMAGEFVKAFNVRNKNDAADARAIWLAVQRHCKSRWRGIRTSPWPRWCTAWCKPGCKTATAAATCR</sequence>
<gene>
    <name evidence="1" type="ORF">PSP31121_04836</name>
</gene>
<dbReference type="InterPro" id="IPR047650">
    <property type="entry name" value="Transpos_IS110"/>
</dbReference>
<dbReference type="Proteomes" id="UP000335538">
    <property type="component" value="Unassembled WGS sequence"/>
</dbReference>
<reference evidence="1 2" key="1">
    <citation type="submission" date="2019-08" db="EMBL/GenBank/DDBJ databases">
        <authorList>
            <person name="Peeters C."/>
        </authorList>
    </citation>
    <scope>NUCLEOTIDE SEQUENCE [LARGE SCALE GENOMIC DNA]</scope>
    <source>
        <strain evidence="1 2">LMG 31121</strain>
    </source>
</reference>
<accession>A0A5E5BH46</accession>
<name>A0A5E5BH46_9BURK</name>
<proteinExistence type="predicted"/>
<dbReference type="PANTHER" id="PTHR33055:SF3">
    <property type="entry name" value="PUTATIVE TRANSPOSASE FOR IS117-RELATED"/>
    <property type="match status" value="1"/>
</dbReference>
<evidence type="ECO:0000313" key="1">
    <source>
        <dbReference type="EMBL" id="VVE84607.1"/>
    </source>
</evidence>
<organism evidence="1 2">
    <name type="scientific">Pandoraea sputorum</name>
    <dbReference type="NCBI Taxonomy" id="93222"/>
    <lineage>
        <taxon>Bacteria</taxon>
        <taxon>Pseudomonadati</taxon>
        <taxon>Pseudomonadota</taxon>
        <taxon>Betaproteobacteria</taxon>
        <taxon>Burkholderiales</taxon>
        <taxon>Burkholderiaceae</taxon>
        <taxon>Pandoraea</taxon>
    </lineage>
</organism>
<evidence type="ECO:0000313" key="2">
    <source>
        <dbReference type="Proteomes" id="UP000335538"/>
    </source>
</evidence>
<dbReference type="PANTHER" id="PTHR33055">
    <property type="entry name" value="TRANSPOSASE FOR INSERTION SEQUENCE ELEMENT IS1111A"/>
    <property type="match status" value="1"/>
</dbReference>
<protein>
    <submittedName>
        <fullName evidence="1">Transposase</fullName>
    </submittedName>
</protein>
<dbReference type="AlphaFoldDB" id="A0A5E5BH46"/>